<keyword evidence="1" id="KW-0175">Coiled coil</keyword>
<dbReference type="PANTHER" id="PTHR32114:SF2">
    <property type="entry name" value="ABC TRANSPORTER ABCH.3"/>
    <property type="match status" value="1"/>
</dbReference>
<dbReference type="SUPFAM" id="SSF52540">
    <property type="entry name" value="P-loop containing nucleoside triphosphate hydrolases"/>
    <property type="match status" value="1"/>
</dbReference>
<dbReference type="Proteomes" id="UP000654304">
    <property type="component" value="Unassembled WGS sequence"/>
</dbReference>
<dbReference type="Pfam" id="PF13558">
    <property type="entry name" value="SbcC_Walker_B"/>
    <property type="match status" value="1"/>
</dbReference>
<dbReference type="Gene3D" id="3.40.50.300">
    <property type="entry name" value="P-loop containing nucleotide triphosphate hydrolases"/>
    <property type="match status" value="2"/>
</dbReference>
<feature type="coiled-coil region" evidence="1">
    <location>
        <begin position="459"/>
        <end position="574"/>
    </location>
</feature>
<sequence>MKILAIRGKNLASLAGEFALDFQQEPLASAGLFAISGATGAGKSTLLDALCMALYENTPRLLRAAAGKVLPDGEDLISQQDGGNLLRRGCSEGYAEVDFAGIDEQHYRARWSIKRAYNKASGKLQAASMSLHKLPELTPIGGKKTEVKEEIRFRIGLEFEQFTRAVLLAQNEFSGFLKAEDDERGALLEMLTGSQIYRDISRRAFERAKTEREALDRLTQRLSDNAGLSDEQRAALDQQLTDSQHTVQQLNSRKEQADAALRWLDTAQTLAAQAEQADSQAQQASQAWQAAQPRQHTLSRVEQVQAARPLVQQAERGQQQYQVSVQRLQDIQRQREATALRSSTAQQQLEQAQVEAQQALTTWEHKQPELQQARQLDTEIAQQAAQLQPLQQRQQQQSSTLQQATLSLQQQTTHQQQLQQQLQDNAQWLQQHTHWQALVTVWPLADRVLQQAAEQRSRLLADQQTLQTLELQLKEQQQQYAHAAEQAQQAEQALQLAQTAREASLQAVAALDQQALQQTALQLAQEKQQLQEVRLYWSQTQQSTQQLQQLEQQLSQAQHTQQQSNAQLQQAQSELPTLQAATHQAQQALKIVETACAQDVESLRAGLHDGEACPVCGSASHPYAAEGQQTRLHNALTGLQSALDACRQREAACRDQITILTAQLKHGAQRLQELQQAETAARLTHSQLQTQWQQLQHLRWVLCQPQPDASLPDVEHSAQIQSWLDQAQMQWHQQHQQVQQQELQWQQASQHHSQQQAAWEHQQQRQIQCREQLGQIGQARERLSQQQHSLQHQCVQDAAQIQQDLAQIDAAMQSALHTAEASQQSATPTWQMQWQVQWQQAAAEIHAHCRTQVGQWQQTQLQQQALERSLQDASHARDLAQQQQEAAQQALQLSTLQTQEAQALLQQKQQQRLRCLDGQATEVVAQTLQQQVQLSREQVAQQQQQAQHQQQELIRLQQAAELLQQQQQETQLAWHNASEALDTWLLQHADLLLTQAVEDDNESSTTQVSQDAASPALPALAALHAQCAHLLHFDGDWIQAERDALQAIASARLQATTILTERRQQVAQHQQSMPASPPSFEADSPHQAQSVHTAEHPEAQTLEQAWQAHAGSLQQQWQQAQQAYSELLAQQRQDDARRMHNSSLRQELQQQSTQTRLWEQMRELIGSADGKKFRNYAQQITLDVLLAYANRHLQQLARRYRLQRIPDTLAMMVIDQDMADEQRSVHSLSGGESFLASLALALGLASLSSQRVKVESLFIDEGFGSLDADTLQIAMDALDSLQAQGRQVGVISHVQEMTERIATRILVQRAAGGKSAITVS</sequence>
<evidence type="ECO:0000313" key="4">
    <source>
        <dbReference type="Proteomes" id="UP000654304"/>
    </source>
</evidence>
<feature type="region of interest" description="Disordered" evidence="2">
    <location>
        <begin position="1062"/>
        <end position="1095"/>
    </location>
</feature>
<name>A0ABR7A8A1_9BURK</name>
<evidence type="ECO:0000256" key="1">
    <source>
        <dbReference type="SAM" id="Coils"/>
    </source>
</evidence>
<dbReference type="RefSeq" id="WP_186904686.1">
    <property type="nucleotide sequence ID" value="NZ_JACOGD010000008.1"/>
</dbReference>
<comment type="caution">
    <text evidence="3">The sequence shown here is derived from an EMBL/GenBank/DDBJ whole genome shotgun (WGS) entry which is preliminary data.</text>
</comment>
<dbReference type="PANTHER" id="PTHR32114">
    <property type="entry name" value="ABC TRANSPORTER ABCH.3"/>
    <property type="match status" value="1"/>
</dbReference>
<proteinExistence type="predicted"/>
<keyword evidence="4" id="KW-1185">Reference proteome</keyword>
<feature type="coiled-coil region" evidence="1">
    <location>
        <begin position="925"/>
        <end position="973"/>
    </location>
</feature>
<dbReference type="EMBL" id="JACOGD010000008">
    <property type="protein sequence ID" value="MBC3933105.1"/>
    <property type="molecule type" value="Genomic_DNA"/>
</dbReference>
<evidence type="ECO:0000313" key="3">
    <source>
        <dbReference type="EMBL" id="MBC3933105.1"/>
    </source>
</evidence>
<evidence type="ECO:0008006" key="5">
    <source>
        <dbReference type="Google" id="ProtNLM"/>
    </source>
</evidence>
<protein>
    <recommendedName>
        <fullName evidence="5">Exonuclease SbcC</fullName>
    </recommendedName>
</protein>
<organism evidence="3 4">
    <name type="scientific">Undibacterium curvum</name>
    <dbReference type="NCBI Taxonomy" id="2762294"/>
    <lineage>
        <taxon>Bacteria</taxon>
        <taxon>Pseudomonadati</taxon>
        <taxon>Pseudomonadota</taxon>
        <taxon>Betaproteobacteria</taxon>
        <taxon>Burkholderiales</taxon>
        <taxon>Oxalobacteraceae</taxon>
        <taxon>Undibacterium</taxon>
    </lineage>
</organism>
<feature type="coiled-coil region" evidence="1">
    <location>
        <begin position="863"/>
        <end position="899"/>
    </location>
</feature>
<reference evidence="3 4" key="1">
    <citation type="submission" date="2020-08" db="EMBL/GenBank/DDBJ databases">
        <title>Novel species isolated from subtropical streams in China.</title>
        <authorList>
            <person name="Lu H."/>
        </authorList>
    </citation>
    <scope>NUCLEOTIDE SEQUENCE [LARGE SCALE GENOMIC DNA]</scope>
    <source>
        <strain evidence="3 4">CY22W</strain>
    </source>
</reference>
<dbReference type="Pfam" id="PF13555">
    <property type="entry name" value="AAA_29"/>
    <property type="match status" value="1"/>
</dbReference>
<evidence type="ECO:0000256" key="2">
    <source>
        <dbReference type="SAM" id="MobiDB-lite"/>
    </source>
</evidence>
<accession>A0ABR7A8A1</accession>
<dbReference type="InterPro" id="IPR027417">
    <property type="entry name" value="P-loop_NTPase"/>
</dbReference>
<feature type="compositionally biased region" description="Polar residues" evidence="2">
    <location>
        <begin position="1062"/>
        <end position="1074"/>
    </location>
</feature>
<gene>
    <name evidence="3" type="ORF">H8K43_15610</name>
</gene>